<name>A0A433JS75_9MICO</name>
<evidence type="ECO:0000256" key="1">
    <source>
        <dbReference type="SAM" id="MobiDB-lite"/>
    </source>
</evidence>
<keyword evidence="3" id="KW-1185">Reference proteome</keyword>
<sequence>MTNNTDPTSPTEPGSGLSDEQQTTKDRSYSPGSESETEAKQADPIPDTVDDDIDRDDIVVAPGTGGPDDVGDVEVDPADLNMPHDTGAH</sequence>
<dbReference type="RefSeq" id="WP_127047710.1">
    <property type="nucleotide sequence ID" value="NZ_RZGZ01000002.1"/>
</dbReference>
<protein>
    <submittedName>
        <fullName evidence="2">Uncharacterized protein</fullName>
    </submittedName>
</protein>
<evidence type="ECO:0000313" key="2">
    <source>
        <dbReference type="EMBL" id="RUR00845.1"/>
    </source>
</evidence>
<dbReference type="Proteomes" id="UP000274909">
    <property type="component" value="Unassembled WGS sequence"/>
</dbReference>
<feature type="region of interest" description="Disordered" evidence="1">
    <location>
        <begin position="1"/>
        <end position="89"/>
    </location>
</feature>
<dbReference type="EMBL" id="RZGZ01000002">
    <property type="protein sequence ID" value="RUR00845.1"/>
    <property type="molecule type" value="Genomic_DNA"/>
</dbReference>
<reference evidence="2 3" key="1">
    <citation type="submission" date="2018-12" db="EMBL/GenBank/DDBJ databases">
        <authorList>
            <person name="Li F."/>
        </authorList>
    </citation>
    <scope>NUCLEOTIDE SEQUENCE [LARGE SCALE GENOMIC DNA]</scope>
    <source>
        <strain evidence="2 3">EGI 6500705</strain>
    </source>
</reference>
<dbReference type="OrthoDB" id="4981208at2"/>
<accession>A0A433JS75</accession>
<comment type="caution">
    <text evidence="2">The sequence shown here is derived from an EMBL/GenBank/DDBJ whole genome shotgun (WGS) entry which is preliminary data.</text>
</comment>
<proteinExistence type="predicted"/>
<feature type="compositionally biased region" description="Polar residues" evidence="1">
    <location>
        <begin position="1"/>
        <end position="12"/>
    </location>
</feature>
<evidence type="ECO:0000313" key="3">
    <source>
        <dbReference type="Proteomes" id="UP000274909"/>
    </source>
</evidence>
<organism evidence="2 3">
    <name type="scientific">Labedella endophytica</name>
    <dbReference type="NCBI Taxonomy" id="1523160"/>
    <lineage>
        <taxon>Bacteria</taxon>
        <taxon>Bacillati</taxon>
        <taxon>Actinomycetota</taxon>
        <taxon>Actinomycetes</taxon>
        <taxon>Micrococcales</taxon>
        <taxon>Microbacteriaceae</taxon>
        <taxon>Labedella</taxon>
    </lineage>
</organism>
<gene>
    <name evidence="2" type="ORF">ELQ94_04650</name>
</gene>
<dbReference type="AlphaFoldDB" id="A0A433JS75"/>